<comment type="caution">
    <text evidence="1">The sequence shown here is derived from an EMBL/GenBank/DDBJ whole genome shotgun (WGS) entry which is preliminary data.</text>
</comment>
<evidence type="ECO:0000313" key="1">
    <source>
        <dbReference type="EMBL" id="KKN51235.1"/>
    </source>
</evidence>
<dbReference type="EMBL" id="LAZR01001072">
    <property type="protein sequence ID" value="KKN51235.1"/>
    <property type="molecule type" value="Genomic_DNA"/>
</dbReference>
<sequence length="180" mass="18662">MAINIRIDPAAYAASGPLAQFATREIPNTYPKLHEPLLSAVTGTGYIASAPRLTGSSNILDDGSFPTAEGATGTFEAALPVDTTEDIVVHVSPTSGSAIVRGGSAWDPNQAEFDPSYGLDVGIAGVTLQGDVFETALKEPVGMQFRANLQDYVARGILIVTEGPTGPPMDPGEIADYTAP</sequence>
<name>A0A0F9R3R8_9ZZZZ</name>
<accession>A0A0F9R3R8</accession>
<reference evidence="1" key="1">
    <citation type="journal article" date="2015" name="Nature">
        <title>Complex archaea that bridge the gap between prokaryotes and eukaryotes.</title>
        <authorList>
            <person name="Spang A."/>
            <person name="Saw J.H."/>
            <person name="Jorgensen S.L."/>
            <person name="Zaremba-Niedzwiedzka K."/>
            <person name="Martijn J."/>
            <person name="Lind A.E."/>
            <person name="van Eijk R."/>
            <person name="Schleper C."/>
            <person name="Guy L."/>
            <person name="Ettema T.J."/>
        </authorList>
    </citation>
    <scope>NUCLEOTIDE SEQUENCE</scope>
</reference>
<dbReference type="AlphaFoldDB" id="A0A0F9R3R8"/>
<protein>
    <submittedName>
        <fullName evidence="1">Uncharacterized protein</fullName>
    </submittedName>
</protein>
<gene>
    <name evidence="1" type="ORF">LCGC14_0624650</name>
</gene>
<proteinExistence type="predicted"/>
<organism evidence="1">
    <name type="scientific">marine sediment metagenome</name>
    <dbReference type="NCBI Taxonomy" id="412755"/>
    <lineage>
        <taxon>unclassified sequences</taxon>
        <taxon>metagenomes</taxon>
        <taxon>ecological metagenomes</taxon>
    </lineage>
</organism>